<feature type="region of interest" description="Disordered" evidence="1">
    <location>
        <begin position="1"/>
        <end position="29"/>
    </location>
</feature>
<proteinExistence type="predicted"/>
<feature type="transmembrane region" description="Helical" evidence="2">
    <location>
        <begin position="43"/>
        <end position="63"/>
    </location>
</feature>
<keyword evidence="2" id="KW-0472">Membrane</keyword>
<dbReference type="Pfam" id="PF19853">
    <property type="entry name" value="DUF6328"/>
    <property type="match status" value="1"/>
</dbReference>
<evidence type="ECO:0000256" key="1">
    <source>
        <dbReference type="SAM" id="MobiDB-lite"/>
    </source>
</evidence>
<evidence type="ECO:0000313" key="4">
    <source>
        <dbReference type="Proteomes" id="UP001180531"/>
    </source>
</evidence>
<keyword evidence="2" id="KW-1133">Transmembrane helix</keyword>
<name>A0ABU2SHQ8_9ACTN</name>
<dbReference type="InterPro" id="IPR046291">
    <property type="entry name" value="DUF6328"/>
</dbReference>
<feature type="transmembrane region" description="Helical" evidence="2">
    <location>
        <begin position="75"/>
        <end position="97"/>
    </location>
</feature>
<keyword evidence="2" id="KW-0812">Transmembrane</keyword>
<gene>
    <name evidence="3" type="ORF">RM609_05350</name>
</gene>
<sequence>MPANGADGTEPDPPETGEPRWDGRHESPAQRADRRWTELLQEVRVTQTGVQILFGFLLTVAFTPRFATLGETDRVIYVVTVVLGAATTGALVGPVAFHRIVSGHRLKAETVAWAARLTLVGVVLLLATVTSALLLILRIALHNAAVPWVVAGLVAWLVLCWFGLPGWALHRYERRK</sequence>
<dbReference type="Proteomes" id="UP001180531">
    <property type="component" value="Unassembled WGS sequence"/>
</dbReference>
<reference evidence="3" key="1">
    <citation type="submission" date="2024-05" db="EMBL/GenBank/DDBJ databases">
        <title>30 novel species of actinomycetes from the DSMZ collection.</title>
        <authorList>
            <person name="Nouioui I."/>
        </authorList>
    </citation>
    <scope>NUCLEOTIDE SEQUENCE</scope>
    <source>
        <strain evidence="3">DSM 40473</strain>
    </source>
</reference>
<feature type="transmembrane region" description="Helical" evidence="2">
    <location>
        <begin position="117"/>
        <end position="140"/>
    </location>
</feature>
<feature type="transmembrane region" description="Helical" evidence="2">
    <location>
        <begin position="146"/>
        <end position="169"/>
    </location>
</feature>
<organism evidence="3 4">
    <name type="scientific">Streptomyces hesseae</name>
    <dbReference type="NCBI Taxonomy" id="3075519"/>
    <lineage>
        <taxon>Bacteria</taxon>
        <taxon>Bacillati</taxon>
        <taxon>Actinomycetota</taxon>
        <taxon>Actinomycetes</taxon>
        <taxon>Kitasatosporales</taxon>
        <taxon>Streptomycetaceae</taxon>
        <taxon>Streptomyces</taxon>
    </lineage>
</organism>
<evidence type="ECO:0000313" key="3">
    <source>
        <dbReference type="EMBL" id="MDT0448512.1"/>
    </source>
</evidence>
<feature type="compositionally biased region" description="Basic and acidic residues" evidence="1">
    <location>
        <begin position="17"/>
        <end position="29"/>
    </location>
</feature>
<comment type="caution">
    <text evidence="3">The sequence shown here is derived from an EMBL/GenBank/DDBJ whole genome shotgun (WGS) entry which is preliminary data.</text>
</comment>
<protein>
    <submittedName>
        <fullName evidence="3">DUF6328 family protein</fullName>
    </submittedName>
</protein>
<dbReference type="EMBL" id="JAVRFI010000002">
    <property type="protein sequence ID" value="MDT0448512.1"/>
    <property type="molecule type" value="Genomic_DNA"/>
</dbReference>
<keyword evidence="4" id="KW-1185">Reference proteome</keyword>
<evidence type="ECO:0000256" key="2">
    <source>
        <dbReference type="SAM" id="Phobius"/>
    </source>
</evidence>
<accession>A0ABU2SHQ8</accession>
<dbReference type="RefSeq" id="WP_311608320.1">
    <property type="nucleotide sequence ID" value="NZ_JAVRFI010000002.1"/>
</dbReference>